<evidence type="ECO:0000313" key="2">
    <source>
        <dbReference type="Proteomes" id="UP000003781"/>
    </source>
</evidence>
<sequence length="383" mass="44836">MLRKYPILMIWPVTVREDLENMQEFAKSFSSTMFHRKRPVIDFTGPPLDEYPNIVKKTIMFFNEGKNCYEFQLTDNDLENLKKKYESKPRERHLIRDYLKDIRSLWEQRTDYISRIAKNVPKPTEVWFIFSYPVAESVVARFAKQTPDIINEIWNADYKSLFVYISENNQRKADWSPQRLTLALSSRMLTTKIMYLPTNSLVSCIASYARDAEIPITNKDWLDPDQYSIKRNWLQKNNAKKTLQTTPLYLQLSGVSITLGKRKSGAVPTGLKNAKQAFEKINEDISQNKISDQRFNKAICLALKDVFRYSKHELNFKSEINHPHLTNIKPDILVDMGEKLVCLEFCYTNNSTPGYLADYVLKKLNKYMKQLEDNFGISEDLLS</sequence>
<accession>A3IHU0</accession>
<protein>
    <submittedName>
        <fullName evidence="1">Uncharacterized protein</fullName>
    </submittedName>
</protein>
<comment type="caution">
    <text evidence="1">The sequence shown here is derived from an EMBL/GenBank/DDBJ whole genome shotgun (WGS) entry which is preliminary data.</text>
</comment>
<evidence type="ECO:0000313" key="1">
    <source>
        <dbReference type="EMBL" id="EAZ93372.1"/>
    </source>
</evidence>
<keyword evidence="2" id="KW-1185">Reference proteome</keyword>
<reference evidence="1 2" key="1">
    <citation type="submission" date="2007-03" db="EMBL/GenBank/DDBJ databases">
        <authorList>
            <person name="Stal L."/>
            <person name="Ferriera S."/>
            <person name="Johnson J."/>
            <person name="Kravitz S."/>
            <person name="Beeson K."/>
            <person name="Sutton G."/>
            <person name="Rogers Y.-H."/>
            <person name="Friedman R."/>
            <person name="Frazier M."/>
            <person name="Venter J.C."/>
        </authorList>
    </citation>
    <scope>NUCLEOTIDE SEQUENCE [LARGE SCALE GENOMIC DNA]</scope>
    <source>
        <strain evidence="1 2">CCY0110</strain>
    </source>
</reference>
<dbReference type="EMBL" id="AAXW01000002">
    <property type="protein sequence ID" value="EAZ93372.1"/>
    <property type="molecule type" value="Genomic_DNA"/>
</dbReference>
<proteinExistence type="predicted"/>
<gene>
    <name evidence="1" type="ORF">CY0110_16292</name>
</gene>
<name>A3IHU0_9CHRO</name>
<dbReference type="eggNOG" id="ENOG5033PKX">
    <property type="taxonomic scope" value="Bacteria"/>
</dbReference>
<dbReference type="AlphaFoldDB" id="A3IHU0"/>
<dbReference type="Proteomes" id="UP000003781">
    <property type="component" value="Unassembled WGS sequence"/>
</dbReference>
<organism evidence="1 2">
    <name type="scientific">Crocosphaera chwakensis CCY0110</name>
    <dbReference type="NCBI Taxonomy" id="391612"/>
    <lineage>
        <taxon>Bacteria</taxon>
        <taxon>Bacillati</taxon>
        <taxon>Cyanobacteriota</taxon>
        <taxon>Cyanophyceae</taxon>
        <taxon>Oscillatoriophycideae</taxon>
        <taxon>Chroococcales</taxon>
        <taxon>Aphanothecaceae</taxon>
        <taxon>Crocosphaera</taxon>
        <taxon>Crocosphaera chwakensis</taxon>
    </lineage>
</organism>